<dbReference type="Proteomes" id="UP000605848">
    <property type="component" value="Unassembled WGS sequence"/>
</dbReference>
<protein>
    <recommendedName>
        <fullName evidence="4">Peptidase M10 serralysin C-terminal domain-containing protein</fullName>
    </recommendedName>
</protein>
<dbReference type="InterPro" id="IPR011049">
    <property type="entry name" value="Serralysin-like_metalloprot_C"/>
</dbReference>
<evidence type="ECO:0000256" key="2">
    <source>
        <dbReference type="ARBA" id="ARBA00022525"/>
    </source>
</evidence>
<gene>
    <name evidence="5" type="ORF">JKG68_24795</name>
</gene>
<evidence type="ECO:0000259" key="4">
    <source>
        <dbReference type="Pfam" id="PF08548"/>
    </source>
</evidence>
<organism evidence="5 6">
    <name type="scientific">Microvirga aerilata</name>
    <dbReference type="NCBI Taxonomy" id="670292"/>
    <lineage>
        <taxon>Bacteria</taxon>
        <taxon>Pseudomonadati</taxon>
        <taxon>Pseudomonadota</taxon>
        <taxon>Alphaproteobacteria</taxon>
        <taxon>Hyphomicrobiales</taxon>
        <taxon>Methylobacteriaceae</taxon>
        <taxon>Microvirga</taxon>
    </lineage>
</organism>
<proteinExistence type="predicted"/>
<dbReference type="GO" id="GO:0005509">
    <property type="term" value="F:calcium ion binding"/>
    <property type="evidence" value="ECO:0007669"/>
    <property type="project" value="InterPro"/>
</dbReference>
<keyword evidence="3" id="KW-0677">Repeat</keyword>
<dbReference type="InterPro" id="IPR013858">
    <property type="entry name" value="Peptidase_M10B_C"/>
</dbReference>
<dbReference type="InterPro" id="IPR018511">
    <property type="entry name" value="Hemolysin-typ_Ca-bd_CS"/>
</dbReference>
<evidence type="ECO:0000256" key="1">
    <source>
        <dbReference type="ARBA" id="ARBA00004613"/>
    </source>
</evidence>
<comment type="subcellular location">
    <subcellularLocation>
        <location evidence="1">Secreted</location>
    </subcellularLocation>
</comment>
<dbReference type="Gene3D" id="2.150.10.10">
    <property type="entry name" value="Serralysin-like metalloprotease, C-terminal"/>
    <property type="match status" value="1"/>
</dbReference>
<reference evidence="5" key="1">
    <citation type="submission" date="2021-01" db="EMBL/GenBank/DDBJ databases">
        <title>Microvirga sp.</title>
        <authorList>
            <person name="Kim M.K."/>
        </authorList>
    </citation>
    <scope>NUCLEOTIDE SEQUENCE</scope>
    <source>
        <strain evidence="5">5420S-16</strain>
    </source>
</reference>
<evidence type="ECO:0000313" key="5">
    <source>
        <dbReference type="EMBL" id="MBL0407156.1"/>
    </source>
</evidence>
<keyword evidence="6" id="KW-1185">Reference proteome</keyword>
<accession>A0A936ZC96</accession>
<keyword evidence="2" id="KW-0964">Secreted</keyword>
<dbReference type="GO" id="GO:0005615">
    <property type="term" value="C:extracellular space"/>
    <property type="evidence" value="ECO:0007669"/>
    <property type="project" value="InterPro"/>
</dbReference>
<sequence>MINEISRYYQQVLIGSITGLSLDFDAVYAAGKTGDPEDDYALFRDALAGDDIFFGSRGNDYFDGFAGNDKLKGGIGADKLYGGIGADTFIFSSTKDSTSVRGDRDTIYDFSSRQKDKIDLKAIDANTKAKGNQTFKFIYSHEFHKKAGELRWEKTKGGTYVYGDGKADFSIVLKDVTKLSKGDFYL</sequence>
<dbReference type="RefSeq" id="WP_202064088.1">
    <property type="nucleotide sequence ID" value="NZ_JAEQMY010000065.1"/>
</dbReference>
<dbReference type="SUPFAM" id="SSF51120">
    <property type="entry name" value="beta-Roll"/>
    <property type="match status" value="1"/>
</dbReference>
<name>A0A936ZC96_9HYPH</name>
<dbReference type="PRINTS" id="PR00313">
    <property type="entry name" value="CABNDNGRPT"/>
</dbReference>
<evidence type="ECO:0000313" key="6">
    <source>
        <dbReference type="Proteomes" id="UP000605848"/>
    </source>
</evidence>
<dbReference type="PROSITE" id="PS00330">
    <property type="entry name" value="HEMOLYSIN_CALCIUM"/>
    <property type="match status" value="1"/>
</dbReference>
<evidence type="ECO:0000256" key="3">
    <source>
        <dbReference type="ARBA" id="ARBA00022737"/>
    </source>
</evidence>
<dbReference type="EMBL" id="JAEQMY010000065">
    <property type="protein sequence ID" value="MBL0407156.1"/>
    <property type="molecule type" value="Genomic_DNA"/>
</dbReference>
<comment type="caution">
    <text evidence="5">The sequence shown here is derived from an EMBL/GenBank/DDBJ whole genome shotgun (WGS) entry which is preliminary data.</text>
</comment>
<feature type="domain" description="Peptidase M10 serralysin C-terminal" evidence="4">
    <location>
        <begin position="73"/>
        <end position="162"/>
    </location>
</feature>
<dbReference type="AlphaFoldDB" id="A0A936ZC96"/>
<dbReference type="Pfam" id="PF08548">
    <property type="entry name" value="Peptidase_M10_C"/>
    <property type="match status" value="1"/>
</dbReference>